<feature type="region of interest" description="Disordered" evidence="1">
    <location>
        <begin position="1"/>
        <end position="28"/>
    </location>
</feature>
<sequence>MESLQASSDCNTADSQIPATNSHGPPSDILGLSELRSTMNLRINRYCFIAVVAAYRDRGRHTTRSSSPSRRTSSDIARCVPILVALRFWESHVQATTQPLSPMAANDGFASTYGHGFGEVASLRVEPRLGGVWRL</sequence>
<evidence type="ECO:0000313" key="3">
    <source>
        <dbReference type="Proteomes" id="UP000008237"/>
    </source>
</evidence>
<dbReference type="AlphaFoldDB" id="E2C1J4"/>
<feature type="compositionally biased region" description="Polar residues" evidence="1">
    <location>
        <begin position="1"/>
        <end position="24"/>
    </location>
</feature>
<dbReference type="InParanoid" id="E2C1J4"/>
<accession>E2C1J4</accession>
<reference evidence="2 3" key="1">
    <citation type="journal article" date="2010" name="Science">
        <title>Genomic comparison of the ants Camponotus floridanus and Harpegnathos saltator.</title>
        <authorList>
            <person name="Bonasio R."/>
            <person name="Zhang G."/>
            <person name="Ye C."/>
            <person name="Mutti N.S."/>
            <person name="Fang X."/>
            <person name="Qin N."/>
            <person name="Donahue G."/>
            <person name="Yang P."/>
            <person name="Li Q."/>
            <person name="Li C."/>
            <person name="Zhang P."/>
            <person name="Huang Z."/>
            <person name="Berger S.L."/>
            <person name="Reinberg D."/>
            <person name="Wang J."/>
            <person name="Liebig J."/>
        </authorList>
    </citation>
    <scope>NUCLEOTIDE SEQUENCE [LARGE SCALE GENOMIC DNA]</scope>
    <source>
        <strain evidence="2 3">R22 G/1</strain>
    </source>
</reference>
<name>E2C1J4_HARSA</name>
<proteinExistence type="predicted"/>
<evidence type="ECO:0000313" key="2">
    <source>
        <dbReference type="EMBL" id="EFN78170.1"/>
    </source>
</evidence>
<organism evidence="3">
    <name type="scientific">Harpegnathos saltator</name>
    <name type="common">Jerdon's jumping ant</name>
    <dbReference type="NCBI Taxonomy" id="610380"/>
    <lineage>
        <taxon>Eukaryota</taxon>
        <taxon>Metazoa</taxon>
        <taxon>Ecdysozoa</taxon>
        <taxon>Arthropoda</taxon>
        <taxon>Hexapoda</taxon>
        <taxon>Insecta</taxon>
        <taxon>Pterygota</taxon>
        <taxon>Neoptera</taxon>
        <taxon>Endopterygota</taxon>
        <taxon>Hymenoptera</taxon>
        <taxon>Apocrita</taxon>
        <taxon>Aculeata</taxon>
        <taxon>Formicoidea</taxon>
        <taxon>Formicidae</taxon>
        <taxon>Ponerinae</taxon>
        <taxon>Ponerini</taxon>
        <taxon>Harpegnathos</taxon>
    </lineage>
</organism>
<keyword evidence="3" id="KW-1185">Reference proteome</keyword>
<evidence type="ECO:0000256" key="1">
    <source>
        <dbReference type="SAM" id="MobiDB-lite"/>
    </source>
</evidence>
<protein>
    <submittedName>
        <fullName evidence="2">Uncharacterized protein</fullName>
    </submittedName>
</protein>
<dbReference type="EMBL" id="GL451937">
    <property type="protein sequence ID" value="EFN78170.1"/>
    <property type="molecule type" value="Genomic_DNA"/>
</dbReference>
<dbReference type="Proteomes" id="UP000008237">
    <property type="component" value="Unassembled WGS sequence"/>
</dbReference>
<gene>
    <name evidence="2" type="ORF">EAI_08142</name>
</gene>